<sequence length="510" mass="53982">MAELDCNTNVMNVNWTQTTGLDQYTAWAISTDGHRASCNTTSNHCSIRDLRCGRIYEVAVTSSSINCDIIAGSDYKVQSAPCPPTSVSADLNCTTHNALISWTNAAATVATAYSVLAVSSAGHNTSCSDIGTSCDLDQLVCGQQYSVTVEAIHAGCPGPASGPVIFATAPCPPTNIQTSISCDQLTATVSWQQSNLAVGYIGYFDNQSGHYTSCVGTGTDTSCVVSGLRCGSVYRVWVKALGEQYNSTDSSVVSLTSAPCQPRSIEAFIDCQAHSATISWQPSVGAVSYAAVLTSSSGQTTSCFTNATSCHPSSLLCGEEYNVTIKALGEACNSTAHMAGHLITEPCAPVNLSVHYNGSAAWVMWSATTGTSSYSVLAATEQGLIVTCNSTTAQCYLTGLQCSQTYNITVKTRNSACNNTVTSVPYRLITGVSLVYLYLTTTTCTFLSEFLFLVYKCVCLLITQHPAHPQTFRLICHANSLVQLCPGSRVTSLWVTSPPWMNKMATPPPA</sequence>
<dbReference type="PROSITE" id="PS50853">
    <property type="entry name" value="FN3"/>
    <property type="match status" value="2"/>
</dbReference>
<dbReference type="PANTHER" id="PTHR47135:SF4">
    <property type="match status" value="1"/>
</dbReference>
<accession>A0ABV0NT69</accession>
<evidence type="ECO:0000259" key="1">
    <source>
        <dbReference type="PROSITE" id="PS50853"/>
    </source>
</evidence>
<dbReference type="CDD" id="cd00063">
    <property type="entry name" value="FN3"/>
    <property type="match status" value="1"/>
</dbReference>
<gene>
    <name evidence="2" type="ORF">GOODEAATRI_005475</name>
</gene>
<dbReference type="Proteomes" id="UP001476798">
    <property type="component" value="Unassembled WGS sequence"/>
</dbReference>
<reference evidence="2 3" key="1">
    <citation type="submission" date="2021-06" db="EMBL/GenBank/DDBJ databases">
        <authorList>
            <person name="Palmer J.M."/>
        </authorList>
    </citation>
    <scope>NUCLEOTIDE SEQUENCE [LARGE SCALE GENOMIC DNA]</scope>
    <source>
        <strain evidence="2 3">GA_2019</strain>
        <tissue evidence="2">Muscle</tissue>
    </source>
</reference>
<feature type="domain" description="Fibronectin type-III" evidence="1">
    <location>
        <begin position="83"/>
        <end position="171"/>
    </location>
</feature>
<dbReference type="InterPro" id="IPR036116">
    <property type="entry name" value="FN3_sf"/>
</dbReference>
<dbReference type="SUPFAM" id="SSF49265">
    <property type="entry name" value="Fibronectin type III"/>
    <property type="match status" value="3"/>
</dbReference>
<dbReference type="SMART" id="SM00060">
    <property type="entry name" value="FN3"/>
    <property type="match status" value="4"/>
</dbReference>
<dbReference type="Gene3D" id="2.60.40.10">
    <property type="entry name" value="Immunoglobulins"/>
    <property type="match status" value="4"/>
</dbReference>
<feature type="domain" description="Fibronectin type-III" evidence="1">
    <location>
        <begin position="172"/>
        <end position="260"/>
    </location>
</feature>
<dbReference type="InterPro" id="IPR013783">
    <property type="entry name" value="Ig-like_fold"/>
</dbReference>
<keyword evidence="3" id="KW-1185">Reference proteome</keyword>
<protein>
    <recommendedName>
        <fullName evidence="1">Fibronectin type-III domain-containing protein</fullName>
    </recommendedName>
</protein>
<name>A0ABV0NT69_9TELE</name>
<dbReference type="Pfam" id="PF00041">
    <property type="entry name" value="fn3"/>
    <property type="match status" value="1"/>
</dbReference>
<evidence type="ECO:0000313" key="3">
    <source>
        <dbReference type="Proteomes" id="UP001476798"/>
    </source>
</evidence>
<dbReference type="EMBL" id="JAHRIO010050225">
    <property type="protein sequence ID" value="MEQ2174206.1"/>
    <property type="molecule type" value="Genomic_DNA"/>
</dbReference>
<organism evidence="2 3">
    <name type="scientific">Goodea atripinnis</name>
    <dbReference type="NCBI Taxonomy" id="208336"/>
    <lineage>
        <taxon>Eukaryota</taxon>
        <taxon>Metazoa</taxon>
        <taxon>Chordata</taxon>
        <taxon>Craniata</taxon>
        <taxon>Vertebrata</taxon>
        <taxon>Euteleostomi</taxon>
        <taxon>Actinopterygii</taxon>
        <taxon>Neopterygii</taxon>
        <taxon>Teleostei</taxon>
        <taxon>Neoteleostei</taxon>
        <taxon>Acanthomorphata</taxon>
        <taxon>Ovalentaria</taxon>
        <taxon>Atherinomorphae</taxon>
        <taxon>Cyprinodontiformes</taxon>
        <taxon>Goodeidae</taxon>
        <taxon>Goodea</taxon>
    </lineage>
</organism>
<dbReference type="InterPro" id="IPR003961">
    <property type="entry name" value="FN3_dom"/>
</dbReference>
<comment type="caution">
    <text evidence="2">The sequence shown here is derived from an EMBL/GenBank/DDBJ whole genome shotgun (WGS) entry which is preliminary data.</text>
</comment>
<dbReference type="PANTHER" id="PTHR47135">
    <property type="entry name" value="FIBRONECTIN TYPE III DOMAIN-CONTAINING PROTEIN 7"/>
    <property type="match status" value="1"/>
</dbReference>
<evidence type="ECO:0000313" key="2">
    <source>
        <dbReference type="EMBL" id="MEQ2174206.1"/>
    </source>
</evidence>
<proteinExistence type="predicted"/>